<evidence type="ECO:0000256" key="1">
    <source>
        <dbReference type="ARBA" id="ARBA00022679"/>
    </source>
</evidence>
<name>A0A1I1X9S2_9RHOB</name>
<dbReference type="EMBL" id="FOMW01000004">
    <property type="protein sequence ID" value="SFE04134.1"/>
    <property type="molecule type" value="Genomic_DNA"/>
</dbReference>
<keyword evidence="2" id="KW-0012">Acyltransferase</keyword>
<dbReference type="AlphaFoldDB" id="A0A1I1X9S2"/>
<dbReference type="Gene3D" id="3.40.630.30">
    <property type="match status" value="1"/>
</dbReference>
<reference evidence="4 5" key="1">
    <citation type="submission" date="2016-10" db="EMBL/GenBank/DDBJ databases">
        <authorList>
            <person name="de Groot N.N."/>
        </authorList>
    </citation>
    <scope>NUCLEOTIDE SEQUENCE [LARGE SCALE GENOMIC DNA]</scope>
    <source>
        <strain evidence="4 5">DSM 11443</strain>
    </source>
</reference>
<evidence type="ECO:0000259" key="3">
    <source>
        <dbReference type="PROSITE" id="PS51186"/>
    </source>
</evidence>
<keyword evidence="1 4" id="KW-0808">Transferase</keyword>
<feature type="domain" description="N-acetyltransferase" evidence="3">
    <location>
        <begin position="1"/>
        <end position="154"/>
    </location>
</feature>
<dbReference type="CDD" id="cd04301">
    <property type="entry name" value="NAT_SF"/>
    <property type="match status" value="1"/>
</dbReference>
<dbReference type="GO" id="GO:0016747">
    <property type="term" value="F:acyltransferase activity, transferring groups other than amino-acyl groups"/>
    <property type="evidence" value="ECO:0007669"/>
    <property type="project" value="InterPro"/>
</dbReference>
<dbReference type="InterPro" id="IPR016181">
    <property type="entry name" value="Acyl_CoA_acyltransferase"/>
</dbReference>
<accession>A0A1I1X9S2</accession>
<sequence length="154" mass="17250">MKITTAQAQDIPQLVQIWHEGWHQAHGDIVSAALVATRQPDEFTARMTEDLPDVRVGRDEQGIAGFYILKQDELYQLYVDPALKGRGVAQALMASVEADLTGRTAWLACTVGNLRAARFYEKCGWHRAETVSYTAPTRDGSVTLDVWRYEKQIG</sequence>
<dbReference type="Pfam" id="PF00583">
    <property type="entry name" value="Acetyltransf_1"/>
    <property type="match status" value="1"/>
</dbReference>
<evidence type="ECO:0000313" key="5">
    <source>
        <dbReference type="Proteomes" id="UP000198977"/>
    </source>
</evidence>
<dbReference type="PANTHER" id="PTHR43877:SF2">
    <property type="entry name" value="AMINOALKYLPHOSPHONATE N-ACETYLTRANSFERASE-RELATED"/>
    <property type="match status" value="1"/>
</dbReference>
<dbReference type="PROSITE" id="PS51186">
    <property type="entry name" value="GNAT"/>
    <property type="match status" value="1"/>
</dbReference>
<dbReference type="InterPro" id="IPR000182">
    <property type="entry name" value="GNAT_dom"/>
</dbReference>
<keyword evidence="5" id="KW-1185">Reference proteome</keyword>
<evidence type="ECO:0000256" key="2">
    <source>
        <dbReference type="ARBA" id="ARBA00023315"/>
    </source>
</evidence>
<organism evidence="4 5">
    <name type="scientific">Sulfitobacter brevis</name>
    <dbReference type="NCBI Taxonomy" id="74348"/>
    <lineage>
        <taxon>Bacteria</taxon>
        <taxon>Pseudomonadati</taxon>
        <taxon>Pseudomonadota</taxon>
        <taxon>Alphaproteobacteria</taxon>
        <taxon>Rhodobacterales</taxon>
        <taxon>Roseobacteraceae</taxon>
        <taxon>Sulfitobacter</taxon>
    </lineage>
</organism>
<evidence type="ECO:0000313" key="4">
    <source>
        <dbReference type="EMBL" id="SFE04134.1"/>
    </source>
</evidence>
<dbReference type="STRING" id="74348.SAMN04488523_104293"/>
<proteinExistence type="predicted"/>
<dbReference type="RefSeq" id="WP_093923210.1">
    <property type="nucleotide sequence ID" value="NZ_FOMW01000004.1"/>
</dbReference>
<gene>
    <name evidence="4" type="ORF">SAMN04488523_104293</name>
</gene>
<protein>
    <submittedName>
        <fullName evidence="4">Acetyltransferase (GNAT) domain-containing protein</fullName>
    </submittedName>
</protein>
<dbReference type="SUPFAM" id="SSF55729">
    <property type="entry name" value="Acyl-CoA N-acyltransferases (Nat)"/>
    <property type="match status" value="1"/>
</dbReference>
<dbReference type="InterPro" id="IPR050832">
    <property type="entry name" value="Bact_Acetyltransf"/>
</dbReference>
<dbReference type="Proteomes" id="UP000198977">
    <property type="component" value="Unassembled WGS sequence"/>
</dbReference>
<dbReference type="OrthoDB" id="6172743at2"/>
<dbReference type="PANTHER" id="PTHR43877">
    <property type="entry name" value="AMINOALKYLPHOSPHONATE N-ACETYLTRANSFERASE-RELATED-RELATED"/>
    <property type="match status" value="1"/>
</dbReference>